<dbReference type="AlphaFoldDB" id="A0A4Y1R4Q0"/>
<protein>
    <recommendedName>
        <fullName evidence="2">Transposable element protein</fullName>
    </recommendedName>
</protein>
<evidence type="ECO:0000313" key="1">
    <source>
        <dbReference type="EMBL" id="BBG98966.1"/>
    </source>
</evidence>
<evidence type="ECO:0008006" key="2">
    <source>
        <dbReference type="Google" id="ProtNLM"/>
    </source>
</evidence>
<accession>A0A4Y1R4Q0</accession>
<organism evidence="1">
    <name type="scientific">Prunus dulcis</name>
    <name type="common">Almond</name>
    <name type="synonym">Amygdalus dulcis</name>
    <dbReference type="NCBI Taxonomy" id="3755"/>
    <lineage>
        <taxon>Eukaryota</taxon>
        <taxon>Viridiplantae</taxon>
        <taxon>Streptophyta</taxon>
        <taxon>Embryophyta</taxon>
        <taxon>Tracheophyta</taxon>
        <taxon>Spermatophyta</taxon>
        <taxon>Magnoliopsida</taxon>
        <taxon>eudicotyledons</taxon>
        <taxon>Gunneridae</taxon>
        <taxon>Pentapetalae</taxon>
        <taxon>rosids</taxon>
        <taxon>fabids</taxon>
        <taxon>Rosales</taxon>
        <taxon>Rosaceae</taxon>
        <taxon>Amygdaloideae</taxon>
        <taxon>Amygdaleae</taxon>
        <taxon>Prunus</taxon>
    </lineage>
</organism>
<dbReference type="PANTHER" id="PTHR11439:SF498">
    <property type="entry name" value="DNAK FAMILY PROTEIN"/>
    <property type="match status" value="1"/>
</dbReference>
<name>A0A4Y1R4Q0_PRUDU</name>
<dbReference type="EMBL" id="AP019299">
    <property type="protein sequence ID" value="BBG98966.1"/>
    <property type="molecule type" value="Genomic_DNA"/>
</dbReference>
<sequence length="62" mass="7349">MQKARGRLIYLTITRPDITYAVHVLSRFMHEPRIPHMDAAVRILRYLKYTPGQGILFPHRMT</sequence>
<proteinExistence type="predicted"/>
<dbReference type="PANTHER" id="PTHR11439">
    <property type="entry name" value="GAG-POL-RELATED RETROTRANSPOSON"/>
    <property type="match status" value="1"/>
</dbReference>
<gene>
    <name evidence="1" type="ORF">Prudu_008502</name>
</gene>
<reference evidence="1" key="1">
    <citation type="journal article" date="2019" name="Science">
        <title>Mutation of a bHLH transcription factor allowed almond domestication.</title>
        <authorList>
            <person name="Sanchez-Perez R."/>
            <person name="Pavan S."/>
            <person name="Mazzeo R."/>
            <person name="Moldovan C."/>
            <person name="Aiese Cigliano R."/>
            <person name="Del Cueto J."/>
            <person name="Ricciardi F."/>
            <person name="Lotti C."/>
            <person name="Ricciardi L."/>
            <person name="Dicenta F."/>
            <person name="Lopez-Marques R.L."/>
            <person name="Lindberg Moller B."/>
        </authorList>
    </citation>
    <scope>NUCLEOTIDE SEQUENCE</scope>
</reference>